<dbReference type="CDD" id="cd18579">
    <property type="entry name" value="ABC_6TM_ABCC_D1"/>
    <property type="match status" value="1"/>
</dbReference>
<proteinExistence type="predicted"/>
<dbReference type="GO" id="GO:0005524">
    <property type="term" value="F:ATP binding"/>
    <property type="evidence" value="ECO:0007669"/>
    <property type="project" value="UniProtKB-KW"/>
</dbReference>
<evidence type="ECO:0000259" key="9">
    <source>
        <dbReference type="PROSITE" id="PS50893"/>
    </source>
</evidence>
<dbReference type="GO" id="GO:0016887">
    <property type="term" value="F:ATP hydrolysis activity"/>
    <property type="evidence" value="ECO:0007669"/>
    <property type="project" value="InterPro"/>
</dbReference>
<dbReference type="InterPro" id="IPR036640">
    <property type="entry name" value="ABC1_TM_sf"/>
</dbReference>
<evidence type="ECO:0000256" key="1">
    <source>
        <dbReference type="ARBA" id="ARBA00004141"/>
    </source>
</evidence>
<dbReference type="AlphaFoldDB" id="A0A507DGI7"/>
<dbReference type="CDD" id="cd18580">
    <property type="entry name" value="ABC_6TM_ABCC_D2"/>
    <property type="match status" value="1"/>
</dbReference>
<dbReference type="EMBL" id="QEAP01001168">
    <property type="protein sequence ID" value="TPX50435.1"/>
    <property type="molecule type" value="Genomic_DNA"/>
</dbReference>
<name>A0A507DGI7_9FUNG</name>
<keyword evidence="3 8" id="KW-0812">Transmembrane</keyword>
<feature type="transmembrane region" description="Helical" evidence="8">
    <location>
        <begin position="974"/>
        <end position="993"/>
    </location>
</feature>
<dbReference type="InterPro" id="IPR003439">
    <property type="entry name" value="ABC_transporter-like_ATP-bd"/>
</dbReference>
<keyword evidence="7 8" id="KW-0472">Membrane</keyword>
<dbReference type="InterPro" id="IPR017871">
    <property type="entry name" value="ABC_transporter-like_CS"/>
</dbReference>
<dbReference type="PROSITE" id="PS00211">
    <property type="entry name" value="ABC_TRANSPORTER_1"/>
    <property type="match status" value="2"/>
</dbReference>
<feature type="domain" description="ABC transmembrane type-1" evidence="10">
    <location>
        <begin position="97"/>
        <end position="361"/>
    </location>
</feature>
<dbReference type="PROSITE" id="PS50893">
    <property type="entry name" value="ABC_TRANSPORTER_2"/>
    <property type="match status" value="2"/>
</dbReference>
<gene>
    <name evidence="11" type="ORF">CcCBS67573_g10095</name>
</gene>
<evidence type="ECO:0000256" key="4">
    <source>
        <dbReference type="ARBA" id="ARBA00022741"/>
    </source>
</evidence>
<accession>A0A507DGI7</accession>
<feature type="transmembrane region" description="Helical" evidence="8">
    <location>
        <begin position="234"/>
        <end position="252"/>
    </location>
</feature>
<keyword evidence="4" id="KW-0547">Nucleotide-binding</keyword>
<evidence type="ECO:0000256" key="2">
    <source>
        <dbReference type="ARBA" id="ARBA00022448"/>
    </source>
</evidence>
<feature type="transmembrane region" description="Helical" evidence="8">
    <location>
        <begin position="129"/>
        <end position="147"/>
    </location>
</feature>
<comment type="caution">
    <text evidence="11">The sequence shown here is derived from an EMBL/GenBank/DDBJ whole genome shotgun (WGS) entry which is preliminary data.</text>
</comment>
<dbReference type="Pfam" id="PF00005">
    <property type="entry name" value="ABC_tran"/>
    <property type="match status" value="2"/>
</dbReference>
<organism evidence="11 12">
    <name type="scientific">Chytriomyces confervae</name>
    <dbReference type="NCBI Taxonomy" id="246404"/>
    <lineage>
        <taxon>Eukaryota</taxon>
        <taxon>Fungi</taxon>
        <taxon>Fungi incertae sedis</taxon>
        <taxon>Chytridiomycota</taxon>
        <taxon>Chytridiomycota incertae sedis</taxon>
        <taxon>Chytridiomycetes</taxon>
        <taxon>Chytridiales</taxon>
        <taxon>Chytriomycetaceae</taxon>
        <taxon>Chytriomyces</taxon>
    </lineage>
</organism>
<dbReference type="CDD" id="cd03250">
    <property type="entry name" value="ABCC_MRP_domain1"/>
    <property type="match status" value="1"/>
</dbReference>
<dbReference type="PANTHER" id="PTHR24223">
    <property type="entry name" value="ATP-BINDING CASSETTE SUB-FAMILY C"/>
    <property type="match status" value="1"/>
</dbReference>
<feature type="transmembrane region" description="Helical" evidence="8">
    <location>
        <begin position="344"/>
        <end position="368"/>
    </location>
</feature>
<evidence type="ECO:0000313" key="11">
    <source>
        <dbReference type="EMBL" id="TPX50435.1"/>
    </source>
</evidence>
<dbReference type="InterPro" id="IPR003593">
    <property type="entry name" value="AAA+_ATPase"/>
</dbReference>
<dbReference type="SUPFAM" id="SSF52540">
    <property type="entry name" value="P-loop containing nucleoside triphosphate hydrolases"/>
    <property type="match status" value="2"/>
</dbReference>
<reference evidence="11 12" key="1">
    <citation type="journal article" date="2019" name="Sci. Rep.">
        <title>Comparative genomics of chytrid fungi reveal insights into the obligate biotrophic and pathogenic lifestyle of Synchytrium endobioticum.</title>
        <authorList>
            <person name="van de Vossenberg B.T.L.H."/>
            <person name="Warris S."/>
            <person name="Nguyen H.D.T."/>
            <person name="van Gent-Pelzer M.P.E."/>
            <person name="Joly D.L."/>
            <person name="van de Geest H.C."/>
            <person name="Bonants P.J.M."/>
            <person name="Smith D.S."/>
            <person name="Levesque C.A."/>
            <person name="van der Lee T.A.J."/>
        </authorList>
    </citation>
    <scope>NUCLEOTIDE SEQUENCE [LARGE SCALE GENOMIC DNA]</scope>
    <source>
        <strain evidence="11 12">CBS 675.73</strain>
    </source>
</reference>
<evidence type="ECO:0000256" key="8">
    <source>
        <dbReference type="SAM" id="Phobius"/>
    </source>
</evidence>
<evidence type="ECO:0000313" key="12">
    <source>
        <dbReference type="Proteomes" id="UP000320333"/>
    </source>
</evidence>
<keyword evidence="5" id="KW-0067">ATP-binding</keyword>
<keyword evidence="12" id="KW-1185">Reference proteome</keyword>
<feature type="domain" description="ABC transmembrane type-1" evidence="10">
    <location>
        <begin position="720"/>
        <end position="991"/>
    </location>
</feature>
<dbReference type="InterPro" id="IPR044726">
    <property type="entry name" value="ABCC_6TM_D2"/>
</dbReference>
<dbReference type="InterPro" id="IPR027417">
    <property type="entry name" value="P-loop_NTPase"/>
</dbReference>
<feature type="transmembrane region" description="Helical" evidence="8">
    <location>
        <begin position="950"/>
        <end position="968"/>
    </location>
</feature>
<dbReference type="FunFam" id="3.40.50.300:FF:000163">
    <property type="entry name" value="Multidrug resistance-associated protein member 4"/>
    <property type="match status" value="1"/>
</dbReference>
<feature type="transmembrane region" description="Helical" evidence="8">
    <location>
        <begin position="318"/>
        <end position="338"/>
    </location>
</feature>
<dbReference type="Gene3D" id="1.20.1560.10">
    <property type="entry name" value="ABC transporter type 1, transmembrane domain"/>
    <property type="match status" value="2"/>
</dbReference>
<keyword evidence="2" id="KW-0813">Transport</keyword>
<dbReference type="FunFam" id="3.40.50.300:FF:000997">
    <property type="entry name" value="Multidrug resistance-associated protein 1"/>
    <property type="match status" value="1"/>
</dbReference>
<dbReference type="OrthoDB" id="6500128at2759"/>
<dbReference type="SMART" id="SM00382">
    <property type="entry name" value="AAA"/>
    <property type="match status" value="2"/>
</dbReference>
<feature type="domain" description="ABC transporter" evidence="9">
    <location>
        <begin position="1041"/>
        <end position="1234"/>
    </location>
</feature>
<dbReference type="STRING" id="246404.A0A507DGI7"/>
<dbReference type="InterPro" id="IPR044746">
    <property type="entry name" value="ABCC_6TM_D1"/>
</dbReference>
<evidence type="ECO:0000256" key="5">
    <source>
        <dbReference type="ARBA" id="ARBA00022840"/>
    </source>
</evidence>
<feature type="domain" description="ABC transporter" evidence="9">
    <location>
        <begin position="430"/>
        <end position="658"/>
    </location>
</feature>
<dbReference type="Proteomes" id="UP000320333">
    <property type="component" value="Unassembled WGS sequence"/>
</dbReference>
<dbReference type="FunFam" id="1.20.1560.10:FF:000010">
    <property type="entry name" value="Multidrug resistance-associated ABC transporter"/>
    <property type="match status" value="1"/>
</dbReference>
<evidence type="ECO:0000259" key="10">
    <source>
        <dbReference type="PROSITE" id="PS50929"/>
    </source>
</evidence>
<dbReference type="GO" id="GO:0140359">
    <property type="term" value="F:ABC-type transporter activity"/>
    <property type="evidence" value="ECO:0007669"/>
    <property type="project" value="InterPro"/>
</dbReference>
<feature type="transmembrane region" description="Helical" evidence="8">
    <location>
        <begin position="96"/>
        <end position="117"/>
    </location>
</feature>
<feature type="transmembrane region" description="Helical" evidence="8">
    <location>
        <begin position="207"/>
        <end position="228"/>
    </location>
</feature>
<dbReference type="CDD" id="cd03244">
    <property type="entry name" value="ABCC_MRP_domain2"/>
    <property type="match status" value="1"/>
</dbReference>
<dbReference type="PROSITE" id="PS50929">
    <property type="entry name" value="ABC_TM1F"/>
    <property type="match status" value="2"/>
</dbReference>
<dbReference type="Gene3D" id="3.40.50.300">
    <property type="entry name" value="P-loop containing nucleotide triphosphate hydrolases"/>
    <property type="match status" value="2"/>
</dbReference>
<feature type="transmembrane region" description="Helical" evidence="8">
    <location>
        <begin position="861"/>
        <end position="880"/>
    </location>
</feature>
<dbReference type="InterPro" id="IPR050173">
    <property type="entry name" value="ABC_transporter_C-like"/>
</dbReference>
<protein>
    <submittedName>
        <fullName evidence="11">Uncharacterized protein</fullName>
    </submittedName>
</protein>
<dbReference type="Pfam" id="PF00664">
    <property type="entry name" value="ABC_membrane"/>
    <property type="match status" value="2"/>
</dbReference>
<comment type="subcellular location">
    <subcellularLocation>
        <location evidence="1">Membrane</location>
        <topology evidence="1">Multi-pass membrane protein</topology>
    </subcellularLocation>
</comment>
<feature type="transmembrane region" description="Helical" evidence="8">
    <location>
        <begin position="720"/>
        <end position="739"/>
    </location>
</feature>
<dbReference type="InterPro" id="IPR011527">
    <property type="entry name" value="ABC1_TM_dom"/>
</dbReference>
<evidence type="ECO:0000256" key="3">
    <source>
        <dbReference type="ARBA" id="ARBA00022692"/>
    </source>
</evidence>
<sequence length="1235" mass="135942">MFIGAFWLTGFVKEAAKKPLQFEDVYRLHPVFGARVSTDRLESATNMYYTRAIEKIRAAGKDENAANSPTSKFSLKENALKWALMKGILYAERRKIFIAALLNTMHSVAQICAPIILSTLLKAEIQSPLAYGMAVALFVVQMIQALGWNNSQYVMKGASMSIFAGLLSMVYRKAFRLGTKGRAQYPTGVIMNLIASDCNSVQRMLQYITDLLCVPLEVISLSIIIIVFAGPAGAAGLSFIILSTVISIVIVSKSYSIEHKALAATDERVKVTGEVINGIKIVKFFAWETAFIERLSLLRDNELVQHLRLRMIEATYNVTLNCVPVFTNVLVFSVYHGLGNNVDAATVFATLSVINLIRVPIAVVAVVARMTFSTLASLERLAKFLSAEEMDMDRLIELPVGSETAVLFENASFKWSSEHACEVEEEENFKKSDDLTSNAKSIEMEALNGPFTLRNINLEIKTGSLTMIVGKVGSGKSSLLGALIGDMSTTNGCVKVSGRFGYTPQASWLQNTTLRANILLGSAFDEARYNETIRCCGLSKDLAILPFGDMSDIGEKGITLSGGQAARVNLARAIYSNADIMLMDDPLAAVDAHVGKQILDECILGVCKSKTVVLVTHQLHIASQADHIVVMNNGEITEQGSFSQLMNARGGFFDLMQEYGHAGDDAEALKTDDAIKETPAIIPIDELKEFDVKGADLNEEEEREVGSVALKHYAFYVKNLGTSSFLVLLFLLFSLWQATKLLGDVWLTFWVEDRFLKSELFYIVGLLLLAALQVVLFGVVRVAFARGCFFAGKNIHKLALAAVMKAPMVFFETNPVGRIISRFSKDFGETDRQLPRLFGNIIEFGLNIIGTFILIVYASPWMMIVIAAVIPIYMYFLKLYRASLREVKRIEAIARSPLYSQINESFAGISAIRAFGATEDFVSVQESLQDAANRPSYILGCLETWVATRVETFIAAIIGMMAIFGVAFRIDTALLGLALAYSLSLMFLLNFGLHDAAETEARMNSVERLSHYITDLKPEGSPKHILHKSNPPSDWPQSGSLEFINLTLKYRPELEPILHSLSFKIAGGQKVGVVGRTGAGKSSIITALFRLVEFEEGTIKVDGMDISAMDLTCLRSRLSIIPQAPILFDGTIRSNLDPFSKHTDTELWGVLERCSLHEYISSLPTKLDAPVAEGGTNLSVGQRQLLCLGRALLVKSKILLIDEATASVDMETDTYIQKVLREDFADCTVLCIAHR</sequence>
<evidence type="ECO:0000256" key="6">
    <source>
        <dbReference type="ARBA" id="ARBA00022989"/>
    </source>
</evidence>
<evidence type="ECO:0000256" key="7">
    <source>
        <dbReference type="ARBA" id="ARBA00023136"/>
    </source>
</evidence>
<keyword evidence="6 8" id="KW-1133">Transmembrane helix</keyword>
<feature type="transmembrane region" description="Helical" evidence="8">
    <location>
        <begin position="837"/>
        <end position="855"/>
    </location>
</feature>
<dbReference type="SUPFAM" id="SSF90123">
    <property type="entry name" value="ABC transporter transmembrane region"/>
    <property type="match status" value="2"/>
</dbReference>
<feature type="transmembrane region" description="Helical" evidence="8">
    <location>
        <begin position="759"/>
        <end position="784"/>
    </location>
</feature>
<dbReference type="GO" id="GO:0016020">
    <property type="term" value="C:membrane"/>
    <property type="evidence" value="ECO:0007669"/>
    <property type="project" value="UniProtKB-SubCell"/>
</dbReference>